<feature type="domain" description="Alanine racemase N-terminal" evidence="5">
    <location>
        <begin position="3"/>
        <end position="219"/>
    </location>
</feature>
<dbReference type="AlphaFoldDB" id="A0A3P1BIF3"/>
<evidence type="ECO:0000256" key="4">
    <source>
        <dbReference type="RuleBase" id="RU004514"/>
    </source>
</evidence>
<evidence type="ECO:0000256" key="1">
    <source>
        <dbReference type="ARBA" id="ARBA00022898"/>
    </source>
</evidence>
<comment type="similarity">
    <text evidence="2 4">Belongs to the pyridoxal phosphate-binding protein YggS/PROSC family.</text>
</comment>
<dbReference type="PIRSF" id="PIRSF004848">
    <property type="entry name" value="YBL036c_PLPDEIII"/>
    <property type="match status" value="1"/>
</dbReference>
<name>A0A3P1BIF3_9BACT</name>
<dbReference type="RefSeq" id="WP_124877273.1">
    <property type="nucleotide sequence ID" value="NZ_RQJO01000010.1"/>
</dbReference>
<dbReference type="GO" id="GO:0030170">
    <property type="term" value="F:pyridoxal phosphate binding"/>
    <property type="evidence" value="ECO:0007669"/>
    <property type="project" value="UniProtKB-UniRule"/>
</dbReference>
<proteinExistence type="inferred from homology"/>
<dbReference type="Proteomes" id="UP000271925">
    <property type="component" value="Unassembled WGS sequence"/>
</dbReference>
<dbReference type="PANTHER" id="PTHR10146:SF14">
    <property type="entry name" value="PYRIDOXAL PHOSPHATE HOMEOSTASIS PROTEIN"/>
    <property type="match status" value="1"/>
</dbReference>
<reference evidence="6 7" key="1">
    <citation type="submission" date="2018-11" db="EMBL/GenBank/DDBJ databases">
        <authorList>
            <person name="Zhou Z."/>
            <person name="Wang G."/>
        </authorList>
    </citation>
    <scope>NUCLEOTIDE SEQUENCE [LARGE SCALE GENOMIC DNA]</scope>
    <source>
        <strain evidence="6 7">KCTC52004</strain>
    </source>
</reference>
<keyword evidence="1 2" id="KW-0663">Pyridoxal phosphate</keyword>
<dbReference type="FunFam" id="3.20.20.10:FF:000024">
    <property type="entry name" value="Pyridoxal phosphate homeostasis protein"/>
    <property type="match status" value="1"/>
</dbReference>
<organism evidence="6 7">
    <name type="scientific">Larkinella rosea</name>
    <dbReference type="NCBI Taxonomy" id="2025312"/>
    <lineage>
        <taxon>Bacteria</taxon>
        <taxon>Pseudomonadati</taxon>
        <taxon>Bacteroidota</taxon>
        <taxon>Cytophagia</taxon>
        <taxon>Cytophagales</taxon>
        <taxon>Spirosomataceae</taxon>
        <taxon>Larkinella</taxon>
    </lineage>
</organism>
<dbReference type="HAMAP" id="MF_02087">
    <property type="entry name" value="PLP_homeostasis"/>
    <property type="match status" value="1"/>
</dbReference>
<dbReference type="SUPFAM" id="SSF51419">
    <property type="entry name" value="PLP-binding barrel"/>
    <property type="match status" value="1"/>
</dbReference>
<dbReference type="PANTHER" id="PTHR10146">
    <property type="entry name" value="PROLINE SYNTHETASE CO-TRANSCRIBED BACTERIAL HOMOLOG PROTEIN"/>
    <property type="match status" value="1"/>
</dbReference>
<dbReference type="OrthoDB" id="9804072at2"/>
<dbReference type="InterPro" id="IPR001608">
    <property type="entry name" value="Ala_racemase_N"/>
</dbReference>
<dbReference type="Gene3D" id="3.20.20.10">
    <property type="entry name" value="Alanine racemase"/>
    <property type="match status" value="1"/>
</dbReference>
<comment type="function">
    <text evidence="2">Pyridoxal 5'-phosphate (PLP)-binding protein, which is involved in PLP homeostasis.</text>
</comment>
<protein>
    <recommendedName>
        <fullName evidence="2">Pyridoxal phosphate homeostasis protein</fullName>
        <shortName evidence="2">PLP homeostasis protein</shortName>
    </recommendedName>
</protein>
<evidence type="ECO:0000256" key="3">
    <source>
        <dbReference type="PIRSR" id="PIRSR004848-1"/>
    </source>
</evidence>
<gene>
    <name evidence="6" type="ORF">EHT25_21680</name>
</gene>
<comment type="cofactor">
    <cofactor evidence="3">
        <name>pyridoxal 5'-phosphate</name>
        <dbReference type="ChEBI" id="CHEBI:597326"/>
    </cofactor>
</comment>
<evidence type="ECO:0000259" key="5">
    <source>
        <dbReference type="Pfam" id="PF01168"/>
    </source>
</evidence>
<feature type="modified residue" description="N6-(pyridoxal phosphate)lysine" evidence="2 3">
    <location>
        <position position="25"/>
    </location>
</feature>
<accession>A0A3P1BIF3</accession>
<dbReference type="EMBL" id="RQJO01000010">
    <property type="protein sequence ID" value="RRB00808.1"/>
    <property type="molecule type" value="Genomic_DNA"/>
</dbReference>
<evidence type="ECO:0000313" key="6">
    <source>
        <dbReference type="EMBL" id="RRB00808.1"/>
    </source>
</evidence>
<dbReference type="CDD" id="cd00635">
    <property type="entry name" value="PLPDE_III_YBL036c_like"/>
    <property type="match status" value="1"/>
</dbReference>
<sequence>MTIATNIRQIESQLPEKTRLIAVTKTKPVELLREAYDAGCRFFGENKVQEMVDKQPLLPADIQWHLIGHLQTNKVKYMASFVSLIHSVDSLKVLQEINKQAAKHDRIIDCLLQIHIAREETKFGFDEPEVEAFLQSPELAKLTHIRIVGLMGMASNTDDETQIRQEFRSLKQLFDRLSDFQRSNVQFRELSMGMSGDYLIAIEEGSTMVRVGSAIFGTRN</sequence>
<keyword evidence="7" id="KW-1185">Reference proteome</keyword>
<dbReference type="InterPro" id="IPR011078">
    <property type="entry name" value="PyrdxlP_homeostasis"/>
</dbReference>
<dbReference type="NCBIfam" id="TIGR00044">
    <property type="entry name" value="YggS family pyridoxal phosphate-dependent enzyme"/>
    <property type="match status" value="1"/>
</dbReference>
<comment type="caution">
    <text evidence="6">The sequence shown here is derived from an EMBL/GenBank/DDBJ whole genome shotgun (WGS) entry which is preliminary data.</text>
</comment>
<evidence type="ECO:0000313" key="7">
    <source>
        <dbReference type="Proteomes" id="UP000271925"/>
    </source>
</evidence>
<evidence type="ECO:0000256" key="2">
    <source>
        <dbReference type="HAMAP-Rule" id="MF_02087"/>
    </source>
</evidence>
<dbReference type="InterPro" id="IPR029066">
    <property type="entry name" value="PLP-binding_barrel"/>
</dbReference>
<dbReference type="Pfam" id="PF01168">
    <property type="entry name" value="Ala_racemase_N"/>
    <property type="match status" value="1"/>
</dbReference>